<name>A0A8S2IB82_9BILA</name>
<dbReference type="InterPro" id="IPR000667">
    <property type="entry name" value="Peptidase_S13"/>
</dbReference>
<dbReference type="EMBL" id="CAJOBA010004954">
    <property type="protein sequence ID" value="CAF3728691.1"/>
    <property type="molecule type" value="Genomic_DNA"/>
</dbReference>
<evidence type="ECO:0000256" key="2">
    <source>
        <dbReference type="ARBA" id="ARBA00022801"/>
    </source>
</evidence>
<comment type="caution">
    <text evidence="4">The sequence shown here is derived from an EMBL/GenBank/DDBJ whole genome shotgun (WGS) entry which is preliminary data.</text>
</comment>
<dbReference type="GO" id="GO:0004185">
    <property type="term" value="F:serine-type carboxypeptidase activity"/>
    <property type="evidence" value="ECO:0007669"/>
    <property type="project" value="InterPro"/>
</dbReference>
<feature type="non-terminal residue" evidence="4">
    <location>
        <position position="1"/>
    </location>
</feature>
<dbReference type="PANTHER" id="PTHR30023">
    <property type="entry name" value="D-ALANYL-D-ALANINE CARBOXYPEPTIDASE"/>
    <property type="match status" value="1"/>
</dbReference>
<dbReference type="SUPFAM" id="SSF56601">
    <property type="entry name" value="beta-lactamase/transpeptidase-like"/>
    <property type="match status" value="1"/>
</dbReference>
<proteinExistence type="inferred from homology"/>
<dbReference type="Gene3D" id="3.40.710.10">
    <property type="entry name" value="DD-peptidase/beta-lactamase superfamily"/>
    <property type="match status" value="1"/>
</dbReference>
<dbReference type="Gene3D" id="3.50.80.20">
    <property type="entry name" value="D-Ala-D-Ala carboxypeptidase C, peptidase S13"/>
    <property type="match status" value="1"/>
</dbReference>
<accession>A0A8S2IB82</accession>
<dbReference type="Proteomes" id="UP000677228">
    <property type="component" value="Unassembled WGS sequence"/>
</dbReference>
<evidence type="ECO:0000313" key="4">
    <source>
        <dbReference type="EMBL" id="CAF3728691.1"/>
    </source>
</evidence>
<dbReference type="EMBL" id="CAJNOK010004949">
    <property type="protein sequence ID" value="CAF0955329.1"/>
    <property type="molecule type" value="Genomic_DNA"/>
</dbReference>
<dbReference type="PANTHER" id="PTHR30023:SF0">
    <property type="entry name" value="PENICILLIN-SENSITIVE CARBOXYPEPTIDASE A"/>
    <property type="match status" value="1"/>
</dbReference>
<sequence>LYMKRNDQNQSKITIQQHTTAVVSLVLIKILLWKNENDQNQLVMDINCDLGRVLNYSRTAMDALHCISAVNLLGRNKDVGLSPASTLKTITAAAALHYLGKDFIYRTLLQYSGNLDDHGFLDGYIYIVGSGDPTLGSWRFDQTKPDLIIQSWLEVIQHEGIKHCRGIVADISLWNSTQWMIDGYTWHDIGQYYGTGHNAVNWRENEFIIYIQPGKNVNDKASIVRLEKPPPSITFINELTTSAANSSGDEDASLYLPPHGNIGYFRGRVALDVPHNFSIRGSIPDAALYVTNELKQAMQERNITVDEPCTIITSTQEHLTDRKTIHTHQSPTLDKIIFWFQQHSINMYGELLIKKIAELKHVFSTTDGSGLSRDNRITTFAIARVLFSIQKEDWFNEFYNSLPIINNIHMKSSTLNNVISYAGYIQKQQNDGCAEIHNYVFSFILNNYNSASAVMKSKVWALLSNLK</sequence>
<dbReference type="PRINTS" id="PR00922">
    <property type="entry name" value="DADACBPTASE3"/>
</dbReference>
<dbReference type="Pfam" id="PF02113">
    <property type="entry name" value="Peptidase_S13"/>
    <property type="match status" value="2"/>
</dbReference>
<dbReference type="InterPro" id="IPR012338">
    <property type="entry name" value="Beta-lactam/transpept-like"/>
</dbReference>
<dbReference type="Proteomes" id="UP000682733">
    <property type="component" value="Unassembled WGS sequence"/>
</dbReference>
<dbReference type="GO" id="GO:0006508">
    <property type="term" value="P:proteolysis"/>
    <property type="evidence" value="ECO:0007669"/>
    <property type="project" value="InterPro"/>
</dbReference>
<organism evidence="4 5">
    <name type="scientific">Didymodactylos carnosus</name>
    <dbReference type="NCBI Taxonomy" id="1234261"/>
    <lineage>
        <taxon>Eukaryota</taxon>
        <taxon>Metazoa</taxon>
        <taxon>Spiralia</taxon>
        <taxon>Gnathifera</taxon>
        <taxon>Rotifera</taxon>
        <taxon>Eurotatoria</taxon>
        <taxon>Bdelloidea</taxon>
        <taxon>Philodinida</taxon>
        <taxon>Philodinidae</taxon>
        <taxon>Didymodactylos</taxon>
    </lineage>
</organism>
<keyword evidence="2" id="KW-0378">Hydrolase</keyword>
<dbReference type="AlphaFoldDB" id="A0A8S2IB82"/>
<evidence type="ECO:0008006" key="6">
    <source>
        <dbReference type="Google" id="ProtNLM"/>
    </source>
</evidence>
<gene>
    <name evidence="3" type="ORF">OVA965_LOCUS12353</name>
    <name evidence="4" type="ORF">TMI583_LOCUS12357</name>
</gene>
<reference evidence="4" key="1">
    <citation type="submission" date="2021-02" db="EMBL/GenBank/DDBJ databases">
        <authorList>
            <person name="Nowell W R."/>
        </authorList>
    </citation>
    <scope>NUCLEOTIDE SEQUENCE</scope>
</reference>
<evidence type="ECO:0000313" key="5">
    <source>
        <dbReference type="Proteomes" id="UP000682733"/>
    </source>
</evidence>
<evidence type="ECO:0000313" key="3">
    <source>
        <dbReference type="EMBL" id="CAF0955329.1"/>
    </source>
</evidence>
<protein>
    <recommendedName>
        <fullName evidence="6">D-alanyl-D-alanine carboxypeptidase/D-alanyl-D-alanine-endopeptidase</fullName>
    </recommendedName>
</protein>
<comment type="similarity">
    <text evidence="1">Belongs to the peptidase S13 family.</text>
</comment>
<evidence type="ECO:0000256" key="1">
    <source>
        <dbReference type="ARBA" id="ARBA00006096"/>
    </source>
</evidence>
<dbReference type="GO" id="GO:0000270">
    <property type="term" value="P:peptidoglycan metabolic process"/>
    <property type="evidence" value="ECO:0007669"/>
    <property type="project" value="TreeGrafter"/>
</dbReference>